<dbReference type="SMART" id="SM00131">
    <property type="entry name" value="KU"/>
    <property type="match status" value="1"/>
</dbReference>
<keyword evidence="2" id="KW-0964">Secreted</keyword>
<dbReference type="InterPro" id="IPR002223">
    <property type="entry name" value="Kunitz_BPTI"/>
</dbReference>
<evidence type="ECO:0000256" key="2">
    <source>
        <dbReference type="ARBA" id="ARBA00022525"/>
    </source>
</evidence>
<dbReference type="AlphaFoldDB" id="A0A670YKM6"/>
<comment type="subcellular location">
    <subcellularLocation>
        <location evidence="1">Secreted</location>
    </subcellularLocation>
</comment>
<dbReference type="InterPro" id="IPR050098">
    <property type="entry name" value="TFPI/VKTCI-like"/>
</dbReference>
<dbReference type="GeneTree" id="ENSGT01140000285834"/>
<dbReference type="Gene3D" id="4.10.410.10">
    <property type="entry name" value="Pancreatic trypsin inhibitor Kunitz domain"/>
    <property type="match status" value="1"/>
</dbReference>
<sequence>MNFLAVFGVGLPSYFLHLCCPPLFVRGTACLNFFFSLSVHLPEKCTLRPRIGSCTTLAFCIFFLDTVTGTCMMFVYSGCEGNEDNFFTSDECQKECKRKIRNFWNLSSILVIGKTGTHYWDQSVNI</sequence>
<evidence type="ECO:0000256" key="4">
    <source>
        <dbReference type="ARBA" id="ARBA00023157"/>
    </source>
</evidence>
<protein>
    <recommendedName>
        <fullName evidence="5">BPTI/Kunitz inhibitor domain-containing protein</fullName>
    </recommendedName>
</protein>
<dbReference type="PROSITE" id="PS50279">
    <property type="entry name" value="BPTI_KUNITZ_2"/>
    <property type="match status" value="1"/>
</dbReference>
<reference evidence="6" key="2">
    <citation type="submission" date="2025-09" db="UniProtKB">
        <authorList>
            <consortium name="Ensembl"/>
        </authorList>
    </citation>
    <scope>IDENTIFICATION</scope>
</reference>
<evidence type="ECO:0000256" key="3">
    <source>
        <dbReference type="ARBA" id="ARBA00022729"/>
    </source>
</evidence>
<name>A0A670YKM6_PSETE</name>
<keyword evidence="7" id="KW-1185">Reference proteome</keyword>
<dbReference type="InterPro" id="IPR020901">
    <property type="entry name" value="Prtase_inh_Kunz-CS"/>
</dbReference>
<dbReference type="Pfam" id="PF00014">
    <property type="entry name" value="Kunitz_BPTI"/>
    <property type="match status" value="1"/>
</dbReference>
<dbReference type="GO" id="GO:0005615">
    <property type="term" value="C:extracellular space"/>
    <property type="evidence" value="ECO:0007669"/>
    <property type="project" value="TreeGrafter"/>
</dbReference>
<dbReference type="PANTHER" id="PTHR10083">
    <property type="entry name" value="KUNITZ-TYPE PROTEASE INHIBITOR-RELATED"/>
    <property type="match status" value="1"/>
</dbReference>
<dbReference type="GO" id="GO:0004867">
    <property type="term" value="F:serine-type endopeptidase inhibitor activity"/>
    <property type="evidence" value="ECO:0007669"/>
    <property type="project" value="InterPro"/>
</dbReference>
<reference evidence="6" key="1">
    <citation type="submission" date="2025-08" db="UniProtKB">
        <authorList>
            <consortium name="Ensembl"/>
        </authorList>
    </citation>
    <scope>IDENTIFICATION</scope>
</reference>
<evidence type="ECO:0000259" key="5">
    <source>
        <dbReference type="PROSITE" id="PS50279"/>
    </source>
</evidence>
<proteinExistence type="predicted"/>
<dbReference type="PANTHER" id="PTHR10083:SF374">
    <property type="entry name" value="BPTI_KUNITZ INHIBITOR DOMAIN-CONTAINING PROTEIN"/>
    <property type="match status" value="1"/>
</dbReference>
<dbReference type="CDD" id="cd00109">
    <property type="entry name" value="Kunitz-type"/>
    <property type="match status" value="1"/>
</dbReference>
<keyword evidence="3" id="KW-0732">Signal</keyword>
<dbReference type="Proteomes" id="UP000472273">
    <property type="component" value="Unplaced"/>
</dbReference>
<evidence type="ECO:0000256" key="1">
    <source>
        <dbReference type="ARBA" id="ARBA00004613"/>
    </source>
</evidence>
<accession>A0A670YKM6</accession>
<dbReference type="InterPro" id="IPR036880">
    <property type="entry name" value="Kunitz_BPTI_sf"/>
</dbReference>
<dbReference type="PROSITE" id="PS00280">
    <property type="entry name" value="BPTI_KUNITZ_1"/>
    <property type="match status" value="1"/>
</dbReference>
<dbReference type="SUPFAM" id="SSF57362">
    <property type="entry name" value="BPTI-like"/>
    <property type="match status" value="1"/>
</dbReference>
<evidence type="ECO:0000313" key="7">
    <source>
        <dbReference type="Proteomes" id="UP000472273"/>
    </source>
</evidence>
<dbReference type="Ensembl" id="ENSPTXT00000012650.1">
    <property type="protein sequence ID" value="ENSPTXP00000012252.1"/>
    <property type="gene ID" value="ENSPTXG00000008624.1"/>
</dbReference>
<organism evidence="6 7">
    <name type="scientific">Pseudonaja textilis</name>
    <name type="common">Eastern brown snake</name>
    <dbReference type="NCBI Taxonomy" id="8673"/>
    <lineage>
        <taxon>Eukaryota</taxon>
        <taxon>Metazoa</taxon>
        <taxon>Chordata</taxon>
        <taxon>Craniata</taxon>
        <taxon>Vertebrata</taxon>
        <taxon>Euteleostomi</taxon>
        <taxon>Lepidosauria</taxon>
        <taxon>Squamata</taxon>
        <taxon>Bifurcata</taxon>
        <taxon>Unidentata</taxon>
        <taxon>Episquamata</taxon>
        <taxon>Toxicofera</taxon>
        <taxon>Serpentes</taxon>
        <taxon>Colubroidea</taxon>
        <taxon>Elapidae</taxon>
        <taxon>Hydrophiinae</taxon>
        <taxon>Pseudonaja</taxon>
    </lineage>
</organism>
<feature type="domain" description="BPTI/Kunitz inhibitor" evidence="5">
    <location>
        <begin position="45"/>
        <end position="96"/>
    </location>
</feature>
<dbReference type="PRINTS" id="PR00759">
    <property type="entry name" value="BASICPTASE"/>
</dbReference>
<keyword evidence="4" id="KW-1015">Disulfide bond</keyword>
<evidence type="ECO:0000313" key="6">
    <source>
        <dbReference type="Ensembl" id="ENSPTXP00000012252.1"/>
    </source>
</evidence>